<evidence type="ECO:0000313" key="2">
    <source>
        <dbReference type="Proteomes" id="UP000830768"/>
    </source>
</evidence>
<evidence type="ECO:0000313" key="1">
    <source>
        <dbReference type="EMBL" id="UPK89407.1"/>
    </source>
</evidence>
<gene>
    <name evidence="1" type="ORF">LCI18_000342</name>
</gene>
<accession>A0ACD3YKG3</accession>
<name>A0ACD3YKG3_FUSSC</name>
<proteinExistence type="predicted"/>
<protein>
    <submittedName>
        <fullName evidence="1">Uncharacterized protein</fullName>
    </submittedName>
</protein>
<dbReference type="EMBL" id="CP090030">
    <property type="protein sequence ID" value="UPK89407.1"/>
    <property type="molecule type" value="Genomic_DNA"/>
</dbReference>
<dbReference type="Proteomes" id="UP000830768">
    <property type="component" value="Chromosome 1"/>
</dbReference>
<keyword evidence="2" id="KW-1185">Reference proteome</keyword>
<sequence>MFLATAAVLLSSATPLAFANQVHYGPVAVSSESESAVRLIHEYPLGTFVENIAVRPNGELLVTLPFLAEAHSINPLGSNPTPKVLHRFEGVNSVFGIAEYDHDVYAVSGGNFSTTEGTVLGTYRVDSLNLTQATPLASKIADFPSAQFLNGMTALPRWGRGPRNVLVNDVMGGVVYNLDPVSGDSFVALNNTFTQAHQHPVIGSFSVNGIKVGDGMAYITNTGLGMLVRFPIYPNGGSVEILSRAANSTWFYDDFALRDTTAYVTTGSGNTIERVIAPPVDAQGPINTEIVAGNLNSTAVAGPTGAAFGRTLKDNHILYITTSGGSVSGNVRVGAQVLAINTKLCHWESRINM</sequence>
<reference evidence="1" key="1">
    <citation type="submission" date="2021-11" db="EMBL/GenBank/DDBJ databases">
        <title>Fusarium solani-melongenae Genome sequencing and assembly.</title>
        <authorList>
            <person name="Xie S."/>
            <person name="Huang L."/>
            <person name="Zhang X."/>
        </authorList>
    </citation>
    <scope>NUCLEOTIDE SEQUENCE</scope>
    <source>
        <strain evidence="1">CRI 24-3</strain>
    </source>
</reference>
<organism evidence="1 2">
    <name type="scientific">Fusarium solani subsp. cucurbitae</name>
    <name type="common">Neocosmosporum cucurbitae</name>
    <dbReference type="NCBI Taxonomy" id="2747967"/>
    <lineage>
        <taxon>Eukaryota</taxon>
        <taxon>Fungi</taxon>
        <taxon>Dikarya</taxon>
        <taxon>Ascomycota</taxon>
        <taxon>Pezizomycotina</taxon>
        <taxon>Sordariomycetes</taxon>
        <taxon>Hypocreomycetidae</taxon>
        <taxon>Hypocreales</taxon>
        <taxon>Nectriaceae</taxon>
        <taxon>Fusarium</taxon>
        <taxon>Fusarium solani species complex</taxon>
    </lineage>
</organism>